<protein>
    <submittedName>
        <fullName evidence="8">Duf1279 domain containing protein</fullName>
    </submittedName>
</protein>
<evidence type="ECO:0000313" key="9">
    <source>
        <dbReference type="EMBL" id="KAH9528712.1"/>
    </source>
</evidence>
<keyword evidence="4" id="KW-0175">Coiled coil</keyword>
<dbReference type="GO" id="GO:0016020">
    <property type="term" value="C:membrane"/>
    <property type="evidence" value="ECO:0007669"/>
    <property type="project" value="UniProtKB-SubCell"/>
</dbReference>
<sequence length="270" mass="31343">MSIIYNVIIRSTPITANKASSIHLSRLFVDTFPSYTKRLSTTATKFTTIQECCSRHNVGKNVINNCGRNRQFLLPFRNQRNFLGTQRFKNKVEINNTSSQPKNEWAELKKLPLVKRLHVMFKKYWYIAIPFHCVNCAVWFASFFLLAQFGMNGAAVINWVKPYIEDSSFCPQFMKNLFEKDADKLGSVAIALLLYKLATPGRYATTVFGTVYLLRYMLQKGVLVKTANEQLISVRQSYISHAVNRNILKQKERFMKQMKNQTSKMRSKHR</sequence>
<reference evidence="9" key="1">
    <citation type="submission" date="2013-05" db="EMBL/GenBank/DDBJ databases">
        <authorList>
            <person name="Yim A.K.Y."/>
            <person name="Chan T.F."/>
            <person name="Ji K.M."/>
            <person name="Liu X.Y."/>
            <person name="Zhou J.W."/>
            <person name="Li R.Q."/>
            <person name="Yang K.Y."/>
            <person name="Li J."/>
            <person name="Li M."/>
            <person name="Law P.T.W."/>
            <person name="Wu Y.L."/>
            <person name="Cai Z.L."/>
            <person name="Qin H."/>
            <person name="Bao Y."/>
            <person name="Leung R.K.K."/>
            <person name="Ng P.K.S."/>
            <person name="Zou J."/>
            <person name="Zhong X.J."/>
            <person name="Ran P.X."/>
            <person name="Zhong N.S."/>
            <person name="Liu Z.G."/>
            <person name="Tsui S.K.W."/>
        </authorList>
    </citation>
    <scope>NUCLEOTIDE SEQUENCE</scope>
    <source>
        <strain evidence="9">Derf</strain>
        <tissue evidence="9">Whole organism</tissue>
    </source>
</reference>
<evidence type="ECO:0000256" key="2">
    <source>
        <dbReference type="ARBA" id="ARBA00022692"/>
    </source>
</evidence>
<reference evidence="9" key="4">
    <citation type="journal article" date="2022" name="Res Sq">
        <title>Comparative Genomics Reveals Insights into the Divergent Evolution of Astigmatic Mites and Household Pest Adaptations.</title>
        <authorList>
            <person name="Xiong Q."/>
            <person name="Wan A.T.-Y."/>
            <person name="Liu X.-Y."/>
            <person name="Fung C.S.-H."/>
            <person name="Xiao X."/>
            <person name="Malainual N."/>
            <person name="Hou J."/>
            <person name="Wang L."/>
            <person name="Wang M."/>
            <person name="Yang K."/>
            <person name="Cui Y."/>
            <person name="Leung E."/>
            <person name="Nong W."/>
            <person name="Shin S.-K."/>
            <person name="Au S."/>
            <person name="Jeong K.Y."/>
            <person name="Chew F.T."/>
            <person name="Hui J."/>
            <person name="Leung T.F."/>
            <person name="Tungtrongchitr A."/>
            <person name="Zhong N."/>
            <person name="Liu Z."/>
            <person name="Tsui S."/>
        </authorList>
    </citation>
    <scope>NUCLEOTIDE SEQUENCE</scope>
    <source>
        <strain evidence="9">Derf</strain>
        <tissue evidence="9">Whole organism</tissue>
    </source>
</reference>
<gene>
    <name evidence="9" type="ORF">DERF_002632</name>
    <name evidence="8" type="ORF">HUG17_10576</name>
</gene>
<reference evidence="8" key="2">
    <citation type="submission" date="2020-06" db="EMBL/GenBank/DDBJ databases">
        <authorList>
            <person name="Ji K."/>
            <person name="Li J."/>
        </authorList>
    </citation>
    <scope>NUCLEOTIDE SEQUENCE</scope>
    <source>
        <strain evidence="8">JKM2019</strain>
        <tissue evidence="8">Whole body</tissue>
    </source>
</reference>
<comment type="subcellular location">
    <subcellularLocation>
        <location evidence="1">Membrane</location>
        <topology evidence="1">Single-pass membrane protein</topology>
    </subcellularLocation>
</comment>
<dbReference type="EMBL" id="SDOV01000010">
    <property type="protein sequence ID" value="KAH7636606.1"/>
    <property type="molecule type" value="Genomic_DNA"/>
</dbReference>
<keyword evidence="5 6" id="KW-0472">Membrane</keyword>
<name>A0A922IB13_DERFA</name>
<evidence type="ECO:0000256" key="4">
    <source>
        <dbReference type="ARBA" id="ARBA00023054"/>
    </source>
</evidence>
<feature type="transmembrane region" description="Helical" evidence="6">
    <location>
        <begin position="124"/>
        <end position="147"/>
    </location>
</feature>
<evidence type="ECO:0000313" key="10">
    <source>
        <dbReference type="Proteomes" id="UP000790347"/>
    </source>
</evidence>
<dbReference type="InterPro" id="IPR009688">
    <property type="entry name" value="FAM210A/B-like_dom"/>
</dbReference>
<evidence type="ECO:0000256" key="5">
    <source>
        <dbReference type="ARBA" id="ARBA00023136"/>
    </source>
</evidence>
<keyword evidence="3 6" id="KW-1133">Transmembrane helix</keyword>
<evidence type="ECO:0000256" key="3">
    <source>
        <dbReference type="ARBA" id="ARBA00022989"/>
    </source>
</evidence>
<dbReference type="PANTHER" id="PTHR21377">
    <property type="entry name" value="PROTEIN FAM210B, MITOCHONDRIAL"/>
    <property type="match status" value="1"/>
</dbReference>
<keyword evidence="10" id="KW-1185">Reference proteome</keyword>
<evidence type="ECO:0000259" key="7">
    <source>
        <dbReference type="Pfam" id="PF06916"/>
    </source>
</evidence>
<dbReference type="Pfam" id="PF06916">
    <property type="entry name" value="FAM210A-B_dom"/>
    <property type="match status" value="1"/>
</dbReference>
<organism evidence="9 10">
    <name type="scientific">Dermatophagoides farinae</name>
    <name type="common">American house dust mite</name>
    <dbReference type="NCBI Taxonomy" id="6954"/>
    <lineage>
        <taxon>Eukaryota</taxon>
        <taxon>Metazoa</taxon>
        <taxon>Ecdysozoa</taxon>
        <taxon>Arthropoda</taxon>
        <taxon>Chelicerata</taxon>
        <taxon>Arachnida</taxon>
        <taxon>Acari</taxon>
        <taxon>Acariformes</taxon>
        <taxon>Sarcoptiformes</taxon>
        <taxon>Astigmata</taxon>
        <taxon>Psoroptidia</taxon>
        <taxon>Analgoidea</taxon>
        <taxon>Pyroglyphidae</taxon>
        <taxon>Dermatophagoidinae</taxon>
        <taxon>Dermatophagoides</taxon>
    </lineage>
</organism>
<reference evidence="8" key="3">
    <citation type="journal article" date="2021" name="World Allergy Organ. J.">
        <title>Chromosome-level assembly of Dermatophagoides farinae genome and transcriptome reveals two novel allergens Der f 37 and Der f 39.</title>
        <authorList>
            <person name="Chen J."/>
            <person name="Cai Z."/>
            <person name="Fan D."/>
            <person name="Hu J."/>
            <person name="Hou Y."/>
            <person name="He Y."/>
            <person name="Zhang Z."/>
            <person name="Zhao Z."/>
            <person name="Gao P."/>
            <person name="Hu W."/>
            <person name="Sun J."/>
            <person name="Li J."/>
            <person name="Ji K."/>
        </authorList>
    </citation>
    <scope>NUCLEOTIDE SEQUENCE</scope>
    <source>
        <strain evidence="8">JKM2019</strain>
    </source>
</reference>
<evidence type="ECO:0000256" key="1">
    <source>
        <dbReference type="ARBA" id="ARBA00004167"/>
    </source>
</evidence>
<dbReference type="GO" id="GO:0005739">
    <property type="term" value="C:mitochondrion"/>
    <property type="evidence" value="ECO:0007669"/>
    <property type="project" value="TreeGrafter"/>
</dbReference>
<proteinExistence type="predicted"/>
<dbReference type="Proteomes" id="UP000828236">
    <property type="component" value="Unassembled WGS sequence"/>
</dbReference>
<dbReference type="Proteomes" id="UP000790347">
    <property type="component" value="Unassembled WGS sequence"/>
</dbReference>
<keyword evidence="2 6" id="KW-0812">Transmembrane</keyword>
<dbReference type="InterPro" id="IPR045866">
    <property type="entry name" value="FAM210A/B-like"/>
</dbReference>
<dbReference type="PANTHER" id="PTHR21377:SF1">
    <property type="entry name" value="PROTEIN FAM210A"/>
    <property type="match status" value="1"/>
</dbReference>
<evidence type="ECO:0000256" key="6">
    <source>
        <dbReference type="SAM" id="Phobius"/>
    </source>
</evidence>
<dbReference type="OrthoDB" id="5874039at2759"/>
<accession>A0A922IB13</accession>
<comment type="caution">
    <text evidence="9">The sequence shown here is derived from an EMBL/GenBank/DDBJ whole genome shotgun (WGS) entry which is preliminary data.</text>
</comment>
<dbReference type="EMBL" id="ASGP02000001">
    <property type="protein sequence ID" value="KAH9528712.1"/>
    <property type="molecule type" value="Genomic_DNA"/>
</dbReference>
<dbReference type="AlphaFoldDB" id="A0A922IB13"/>
<feature type="domain" description="DUF1279" evidence="7">
    <location>
        <begin position="116"/>
        <end position="210"/>
    </location>
</feature>
<evidence type="ECO:0000313" key="8">
    <source>
        <dbReference type="EMBL" id="KAH7636606.1"/>
    </source>
</evidence>